<sequence length="326" mass="37184">MHNAGLSKFNFVPGKRYRLRIINTSALLSFTFSIDEHAMNVIKVEGMMTKRHTIHRLIINVAQRYSVIVTADKLVSNFWMRADLQIKCYYAIGIEHLNPYVKAIVHYEGANYLDPTTKRWADNLNRFNNCIDLNTSDFKPFFPENVSAKADQTIYLNASIEKDASNVYRAVVNGSTYAVDIDNPTINQILFKNQTLFQPNQNVIGQFNTSQVIDIVVYNGVSGEHPFHLHGHTFWVLGSGPVDTKADFSKLNIFDPIKRDTTTIPPLGWILIRFEANNPGIWAFHCHIELHVEAGLVARVIELPHELRKLKPPDSYVLNHPILIMI</sequence>
<dbReference type="GO" id="GO:0016491">
    <property type="term" value="F:oxidoreductase activity"/>
    <property type="evidence" value="ECO:0007669"/>
    <property type="project" value="UniProtKB-KW"/>
</dbReference>
<keyword evidence="7" id="KW-1185">Reference proteome</keyword>
<dbReference type="Pfam" id="PF07731">
    <property type="entry name" value="Cu-oxidase_2"/>
    <property type="match status" value="1"/>
</dbReference>
<dbReference type="FunFam" id="2.60.40.420:FF:000045">
    <property type="entry name" value="Laccase 2"/>
    <property type="match status" value="1"/>
</dbReference>
<dbReference type="InterPro" id="IPR033138">
    <property type="entry name" value="Cu_oxidase_CS"/>
</dbReference>
<dbReference type="InterPro" id="IPR045087">
    <property type="entry name" value="Cu-oxidase_fam"/>
</dbReference>
<accession>A0A8H4B0A6</accession>
<dbReference type="Gene3D" id="2.60.40.420">
    <property type="entry name" value="Cupredoxins - blue copper proteins"/>
    <property type="match status" value="2"/>
</dbReference>
<proteinExistence type="inferred from homology"/>
<evidence type="ECO:0000256" key="3">
    <source>
        <dbReference type="ARBA" id="ARBA00023002"/>
    </source>
</evidence>
<dbReference type="SUPFAM" id="SSF49503">
    <property type="entry name" value="Cupredoxins"/>
    <property type="match status" value="2"/>
</dbReference>
<dbReference type="Proteomes" id="UP000439903">
    <property type="component" value="Unassembled WGS sequence"/>
</dbReference>
<dbReference type="InterPro" id="IPR011706">
    <property type="entry name" value="Cu-oxidase_C"/>
</dbReference>
<evidence type="ECO:0000313" key="6">
    <source>
        <dbReference type="EMBL" id="KAF0550233.1"/>
    </source>
</evidence>
<evidence type="ECO:0000256" key="1">
    <source>
        <dbReference type="ARBA" id="ARBA00010609"/>
    </source>
</evidence>
<comment type="similarity">
    <text evidence="1">Belongs to the multicopper oxidase family.</text>
</comment>
<gene>
    <name evidence="6" type="ORF">F8M41_024808</name>
</gene>
<dbReference type="OrthoDB" id="2121828at2759"/>
<dbReference type="PANTHER" id="PTHR11709">
    <property type="entry name" value="MULTI-COPPER OXIDASE"/>
    <property type="match status" value="1"/>
</dbReference>
<reference evidence="6 7" key="1">
    <citation type="journal article" date="2019" name="Environ. Microbiol.">
        <title>At the nexus of three kingdoms: the genome of the mycorrhizal fungus Gigaspora margarita provides insights into plant, endobacterial and fungal interactions.</title>
        <authorList>
            <person name="Venice F."/>
            <person name="Ghignone S."/>
            <person name="Salvioli di Fossalunga A."/>
            <person name="Amselem J."/>
            <person name="Novero M."/>
            <person name="Xianan X."/>
            <person name="Sedzielewska Toro K."/>
            <person name="Morin E."/>
            <person name="Lipzen A."/>
            <person name="Grigoriev I.V."/>
            <person name="Henrissat B."/>
            <person name="Martin F.M."/>
            <person name="Bonfante P."/>
        </authorList>
    </citation>
    <scope>NUCLEOTIDE SEQUENCE [LARGE SCALE GENOMIC DNA]</scope>
    <source>
        <strain evidence="6 7">BEG34</strain>
    </source>
</reference>
<name>A0A8H4B0A6_GIGMA</name>
<dbReference type="Pfam" id="PF00394">
    <property type="entry name" value="Cu-oxidase"/>
    <property type="match status" value="1"/>
</dbReference>
<dbReference type="PANTHER" id="PTHR11709:SF511">
    <property type="entry name" value="LACCASE"/>
    <property type="match status" value="1"/>
</dbReference>
<feature type="domain" description="Plastocyanin-like" evidence="5">
    <location>
        <begin position="186"/>
        <end position="304"/>
    </location>
</feature>
<dbReference type="InterPro" id="IPR008972">
    <property type="entry name" value="Cupredoxin"/>
</dbReference>
<evidence type="ECO:0000259" key="4">
    <source>
        <dbReference type="Pfam" id="PF00394"/>
    </source>
</evidence>
<dbReference type="PROSITE" id="PS00079">
    <property type="entry name" value="MULTICOPPER_OXIDASE1"/>
    <property type="match status" value="1"/>
</dbReference>
<dbReference type="InterPro" id="IPR001117">
    <property type="entry name" value="Cu-oxidase_2nd"/>
</dbReference>
<evidence type="ECO:0000313" key="7">
    <source>
        <dbReference type="Proteomes" id="UP000439903"/>
    </source>
</evidence>
<dbReference type="PROSITE" id="PS00080">
    <property type="entry name" value="MULTICOPPER_OXIDASE2"/>
    <property type="match status" value="1"/>
</dbReference>
<evidence type="ECO:0000256" key="2">
    <source>
        <dbReference type="ARBA" id="ARBA00022723"/>
    </source>
</evidence>
<keyword evidence="2" id="KW-0479">Metal-binding</keyword>
<dbReference type="GO" id="GO:0005507">
    <property type="term" value="F:copper ion binding"/>
    <property type="evidence" value="ECO:0007669"/>
    <property type="project" value="InterPro"/>
</dbReference>
<keyword evidence="3" id="KW-0560">Oxidoreductase</keyword>
<protein>
    <submittedName>
        <fullName evidence="6">Multicopper oxidase</fullName>
    </submittedName>
</protein>
<feature type="domain" description="Plastocyanin-like" evidence="4">
    <location>
        <begin position="4"/>
        <end position="110"/>
    </location>
</feature>
<evidence type="ECO:0000259" key="5">
    <source>
        <dbReference type="Pfam" id="PF07731"/>
    </source>
</evidence>
<comment type="caution">
    <text evidence="6">The sequence shown here is derived from an EMBL/GenBank/DDBJ whole genome shotgun (WGS) entry which is preliminary data.</text>
</comment>
<dbReference type="InterPro" id="IPR002355">
    <property type="entry name" value="Cu_oxidase_Cu_BS"/>
</dbReference>
<dbReference type="AlphaFoldDB" id="A0A8H4B0A6"/>
<organism evidence="6 7">
    <name type="scientific">Gigaspora margarita</name>
    <dbReference type="NCBI Taxonomy" id="4874"/>
    <lineage>
        <taxon>Eukaryota</taxon>
        <taxon>Fungi</taxon>
        <taxon>Fungi incertae sedis</taxon>
        <taxon>Mucoromycota</taxon>
        <taxon>Glomeromycotina</taxon>
        <taxon>Glomeromycetes</taxon>
        <taxon>Diversisporales</taxon>
        <taxon>Gigasporaceae</taxon>
        <taxon>Gigaspora</taxon>
    </lineage>
</organism>
<dbReference type="EMBL" id="WTPW01000087">
    <property type="protein sequence ID" value="KAF0550233.1"/>
    <property type="molecule type" value="Genomic_DNA"/>
</dbReference>